<evidence type="ECO:0000313" key="12">
    <source>
        <dbReference type="Proteomes" id="UP000094172"/>
    </source>
</evidence>
<keyword evidence="12" id="KW-1185">Reference proteome</keyword>
<dbReference type="InterPro" id="IPR001412">
    <property type="entry name" value="aa-tRNA-synth_I_CS"/>
</dbReference>
<dbReference type="PANTHER" id="PTHR37940:SF1">
    <property type="entry name" value="LYSINE--TRNA LIGASE"/>
    <property type="match status" value="1"/>
</dbReference>
<comment type="subcellular location">
    <subcellularLocation>
        <location evidence="1 10">Cytoplasm</location>
    </subcellularLocation>
</comment>
<evidence type="ECO:0000256" key="9">
    <source>
        <dbReference type="ARBA" id="ARBA00048573"/>
    </source>
</evidence>
<dbReference type="GO" id="GO:0005524">
    <property type="term" value="F:ATP binding"/>
    <property type="evidence" value="ECO:0007669"/>
    <property type="project" value="UniProtKB-UniRule"/>
</dbReference>
<gene>
    <name evidence="11" type="primary">lysK</name>
    <name evidence="10" type="synonym">lysS</name>
    <name evidence="11" type="ORF">AUC70_00360</name>
</gene>
<dbReference type="RefSeq" id="WP_069443069.1">
    <property type="nucleotide sequence ID" value="NZ_LPWE01000001.1"/>
</dbReference>
<dbReference type="HAMAP" id="MF_00177">
    <property type="entry name" value="Lys_tRNA_synth_class1"/>
    <property type="match status" value="1"/>
</dbReference>
<dbReference type="InterPro" id="IPR014729">
    <property type="entry name" value="Rossmann-like_a/b/a_fold"/>
</dbReference>
<dbReference type="GO" id="GO:0005737">
    <property type="term" value="C:cytoplasm"/>
    <property type="evidence" value="ECO:0007669"/>
    <property type="project" value="UniProtKB-SubCell"/>
</dbReference>
<organism evidence="11 12">
    <name type="scientific">Methyloceanibacter stevinii</name>
    <dbReference type="NCBI Taxonomy" id="1774970"/>
    <lineage>
        <taxon>Bacteria</taxon>
        <taxon>Pseudomonadati</taxon>
        <taxon>Pseudomonadota</taxon>
        <taxon>Alphaproteobacteria</taxon>
        <taxon>Hyphomicrobiales</taxon>
        <taxon>Hyphomicrobiaceae</taxon>
        <taxon>Methyloceanibacter</taxon>
    </lineage>
</organism>
<keyword evidence="4 10" id="KW-0436">Ligase</keyword>
<keyword evidence="6 10" id="KW-0067">ATP-binding</keyword>
<accession>A0A1E3VVF0</accession>
<feature type="short sequence motif" description="'KMSKS' region" evidence="10">
    <location>
        <begin position="309"/>
        <end position="313"/>
    </location>
</feature>
<dbReference type="EC" id="6.1.1.6" evidence="10"/>
<sequence>MPETTSAGRDAAPIEINSELLAHAHVSKAWPFEEARKVLSRLKRIPQPTGSIIFETGYGPSGLPHIGTFGEVARTTMVRHAFRVLTEDKIPTRLICFSDDMDGLRKVPDNIPNKEMVAAHLEKPLTQVPDPFNEYPSFGQHNNARLRNFLDTFGFSYEFLSATECYTSGRFDATLLRVLEHYEEIRDVILPTLGPERRATYSPFLPISPATGKVLQVPIIDRDLAAGSILYKDPDTGKLTQVSVTGGHCKLQWKADWAMRWAALGVDYEMAGKDLIDSVRLSGRICRILGRQQPEGFNYELFLDENGEKISKSRGNGLTIEEWLSYASPESLSLYMYQSPKKAKRLYFDVIPRAVDEYAGHLAAFPKEDQAAKLTNPVWHIHEGSPPEADLPISFALLLNLASASNSEDRSVLWGFIQRYAPRATPETEPLLDELVGYAIRYFHDFVKPSKQYRAPTDQERAALADLDQRLIALPDDVLAEEIQNEVYAVGKEHGFEPLRDWFQALYQVLLGQSQGPRFGSFVQLYGIDNTRSLIARALSGELAAAQVANN</sequence>
<feature type="short sequence motif" description="'HIGH' region" evidence="10">
    <location>
        <begin position="60"/>
        <end position="68"/>
    </location>
</feature>
<dbReference type="SUPFAM" id="SSF52374">
    <property type="entry name" value="Nucleotidylyl transferase"/>
    <property type="match status" value="1"/>
</dbReference>
<evidence type="ECO:0000256" key="2">
    <source>
        <dbReference type="ARBA" id="ARBA00005594"/>
    </source>
</evidence>
<dbReference type="GO" id="GO:0006430">
    <property type="term" value="P:lysyl-tRNA aminoacylation"/>
    <property type="evidence" value="ECO:0007669"/>
    <property type="project" value="UniProtKB-UniRule"/>
</dbReference>
<keyword evidence="3 10" id="KW-0963">Cytoplasm</keyword>
<dbReference type="Gene3D" id="1.10.10.350">
    <property type="match status" value="1"/>
</dbReference>
<dbReference type="InterPro" id="IPR008925">
    <property type="entry name" value="aa_tRNA-synth_I_cd-bd_sf"/>
</dbReference>
<dbReference type="Gene3D" id="3.40.50.620">
    <property type="entry name" value="HUPs"/>
    <property type="match status" value="2"/>
</dbReference>
<evidence type="ECO:0000313" key="11">
    <source>
        <dbReference type="EMBL" id="ODR97514.1"/>
    </source>
</evidence>
<comment type="catalytic activity">
    <reaction evidence="9 10">
        <text>tRNA(Lys) + L-lysine + ATP = L-lysyl-tRNA(Lys) + AMP + diphosphate</text>
        <dbReference type="Rhea" id="RHEA:20792"/>
        <dbReference type="Rhea" id="RHEA-COMP:9696"/>
        <dbReference type="Rhea" id="RHEA-COMP:9697"/>
        <dbReference type="ChEBI" id="CHEBI:30616"/>
        <dbReference type="ChEBI" id="CHEBI:32551"/>
        <dbReference type="ChEBI" id="CHEBI:33019"/>
        <dbReference type="ChEBI" id="CHEBI:78442"/>
        <dbReference type="ChEBI" id="CHEBI:78529"/>
        <dbReference type="ChEBI" id="CHEBI:456215"/>
        <dbReference type="EC" id="6.1.1.6"/>
    </reaction>
</comment>
<name>A0A1E3VVF0_9HYPH</name>
<proteinExistence type="inferred from homology"/>
<evidence type="ECO:0000256" key="7">
    <source>
        <dbReference type="ARBA" id="ARBA00022917"/>
    </source>
</evidence>
<dbReference type="InterPro" id="IPR020751">
    <property type="entry name" value="aa-tRNA-synth_I_codon-bd_sub2"/>
</dbReference>
<dbReference type="AlphaFoldDB" id="A0A1E3VVF0"/>
<dbReference type="EMBL" id="LPWE01000001">
    <property type="protein sequence ID" value="ODR97514.1"/>
    <property type="molecule type" value="Genomic_DNA"/>
</dbReference>
<reference evidence="11 12" key="1">
    <citation type="journal article" date="2016" name="Environ. Microbiol.">
        <title>New Methyloceanibacter diversity from North Sea sediments includes methanotroph containing solely the soluble methane monooxygenase.</title>
        <authorList>
            <person name="Vekeman B."/>
            <person name="Kerckhof F.M."/>
            <person name="Cremers G."/>
            <person name="de Vos P."/>
            <person name="Vandamme P."/>
            <person name="Boon N."/>
            <person name="Op den Camp H.J."/>
            <person name="Heylen K."/>
        </authorList>
    </citation>
    <scope>NUCLEOTIDE SEQUENCE [LARGE SCALE GENOMIC DNA]</scope>
    <source>
        <strain evidence="11 12">R-67176</strain>
    </source>
</reference>
<keyword evidence="7 10" id="KW-0648">Protein biosynthesis</keyword>
<keyword evidence="8 10" id="KW-0030">Aminoacyl-tRNA synthetase</keyword>
<evidence type="ECO:0000256" key="5">
    <source>
        <dbReference type="ARBA" id="ARBA00022741"/>
    </source>
</evidence>
<dbReference type="InterPro" id="IPR002904">
    <property type="entry name" value="Lys-tRNA-ligase"/>
</dbReference>
<evidence type="ECO:0000256" key="3">
    <source>
        <dbReference type="ARBA" id="ARBA00022490"/>
    </source>
</evidence>
<feature type="binding site" evidence="10">
    <location>
        <position position="312"/>
    </location>
    <ligand>
        <name>ATP</name>
        <dbReference type="ChEBI" id="CHEBI:30616"/>
    </ligand>
</feature>
<dbReference type="NCBIfam" id="TIGR00467">
    <property type="entry name" value="lysS_arch"/>
    <property type="match status" value="1"/>
</dbReference>
<dbReference type="GO" id="GO:0004824">
    <property type="term" value="F:lysine-tRNA ligase activity"/>
    <property type="evidence" value="ECO:0007669"/>
    <property type="project" value="UniProtKB-UniRule"/>
</dbReference>
<evidence type="ECO:0000256" key="6">
    <source>
        <dbReference type="ARBA" id="ARBA00022840"/>
    </source>
</evidence>
<dbReference type="SUPFAM" id="SSF48163">
    <property type="entry name" value="An anticodon-binding domain of class I aminoacyl-tRNA synthetases"/>
    <property type="match status" value="1"/>
</dbReference>
<comment type="similarity">
    <text evidence="2 10">Belongs to the class-I aminoacyl-tRNA synthetase family.</text>
</comment>
<dbReference type="Proteomes" id="UP000094172">
    <property type="component" value="Unassembled WGS sequence"/>
</dbReference>
<evidence type="ECO:0000256" key="4">
    <source>
        <dbReference type="ARBA" id="ARBA00022598"/>
    </source>
</evidence>
<dbReference type="GO" id="GO:0000049">
    <property type="term" value="F:tRNA binding"/>
    <property type="evidence" value="ECO:0007669"/>
    <property type="project" value="InterPro"/>
</dbReference>
<dbReference type="PROSITE" id="PS00178">
    <property type="entry name" value="AA_TRNA_LIGASE_I"/>
    <property type="match status" value="1"/>
</dbReference>
<evidence type="ECO:0000256" key="8">
    <source>
        <dbReference type="ARBA" id="ARBA00023146"/>
    </source>
</evidence>
<keyword evidence="5 10" id="KW-0547">Nucleotide-binding</keyword>
<dbReference type="Pfam" id="PF01921">
    <property type="entry name" value="tRNA-synt_1f"/>
    <property type="match status" value="1"/>
</dbReference>
<dbReference type="NCBIfam" id="NF001968">
    <property type="entry name" value="PRK00750.1-2"/>
    <property type="match status" value="1"/>
</dbReference>
<protein>
    <recommendedName>
        <fullName evidence="10">Lysine--tRNA ligase</fullName>
        <ecNumber evidence="10">6.1.1.6</ecNumber>
    </recommendedName>
    <alternativeName>
        <fullName evidence="10">Lysyl-tRNA synthetase</fullName>
        <shortName evidence="10">LysRS</shortName>
    </alternativeName>
</protein>
<dbReference type="PANTHER" id="PTHR37940">
    <property type="entry name" value="LYSINE--TRNA LIGASE"/>
    <property type="match status" value="1"/>
</dbReference>
<evidence type="ECO:0000256" key="10">
    <source>
        <dbReference type="HAMAP-Rule" id="MF_00177"/>
    </source>
</evidence>
<comment type="caution">
    <text evidence="11">The sequence shown here is derived from an EMBL/GenBank/DDBJ whole genome shotgun (WGS) entry which is preliminary data.</text>
</comment>
<evidence type="ECO:0000256" key="1">
    <source>
        <dbReference type="ARBA" id="ARBA00004496"/>
    </source>
</evidence>
<dbReference type="STRING" id="1774970.AUC70_00360"/>